<gene>
    <name evidence="1" type="ORF">S101468_01076</name>
</gene>
<name>A0AAC9SSE3_ACEPA</name>
<evidence type="ECO:0000313" key="2">
    <source>
        <dbReference type="Proteomes" id="UP000196816"/>
    </source>
</evidence>
<protein>
    <submittedName>
        <fullName evidence="1">Uncharacterized protein</fullName>
    </submittedName>
</protein>
<sequence length="40" mass="4468">MLGLRLKHLQAVGEGDLVHDKDGAPVDADFSHLRQFRVIL</sequence>
<dbReference type="AlphaFoldDB" id="A0AAC9SSE3"/>
<reference evidence="1 2" key="1">
    <citation type="submission" date="2017-06" db="EMBL/GenBank/DDBJ databases">
        <title>Genome sequence of Acetobacter pasteurianus subsp. pasteurianus strain SRCM101468.</title>
        <authorList>
            <person name="Cho S.H."/>
        </authorList>
    </citation>
    <scope>NUCLEOTIDE SEQUENCE [LARGE SCALE GENOMIC DNA]</scope>
    <source>
        <strain evidence="1 2">SRCM101468</strain>
    </source>
</reference>
<dbReference type="EMBL" id="CP021922">
    <property type="protein sequence ID" value="ASC05342.1"/>
    <property type="molecule type" value="Genomic_DNA"/>
</dbReference>
<dbReference type="RefSeq" id="WP_259286361.1">
    <property type="nucleotide sequence ID" value="NZ_CP021922.1"/>
</dbReference>
<dbReference type="Proteomes" id="UP000196816">
    <property type="component" value="Chromosome"/>
</dbReference>
<evidence type="ECO:0000313" key="1">
    <source>
        <dbReference type="EMBL" id="ASC05342.1"/>
    </source>
</evidence>
<accession>A0AAC9SSE3</accession>
<organism evidence="1 2">
    <name type="scientific">Acetobacter pasteurianus subsp. pasteurianus</name>
    <dbReference type="NCBI Taxonomy" id="481145"/>
    <lineage>
        <taxon>Bacteria</taxon>
        <taxon>Pseudomonadati</taxon>
        <taxon>Pseudomonadota</taxon>
        <taxon>Alphaproteobacteria</taxon>
        <taxon>Acetobacterales</taxon>
        <taxon>Acetobacteraceae</taxon>
        <taxon>Acetobacter</taxon>
    </lineage>
</organism>
<proteinExistence type="predicted"/>